<comment type="caution">
    <text evidence="1">The sequence shown here is derived from an EMBL/GenBank/DDBJ whole genome shotgun (WGS) entry which is preliminary data.</text>
</comment>
<dbReference type="AlphaFoldDB" id="A0A1V4I4F5"/>
<accession>A0A1V4I4F5</accession>
<protein>
    <submittedName>
        <fullName evidence="1">Uncharacterized protein</fullName>
    </submittedName>
</protein>
<sequence length="278" mass="33075">MRYALDFQKANLTEILKDINEISNKFVNEIEKVSYVSGDEEIQQLLSENSLNQFLAITYSLNIPINEAKINNSDFEELGQLFGFDDTLENKARLMQMWISLGSALESLLQIFLGVYLRDYENSGWGKWDNFKLDETKEDLLKTLNELKEKEIITQKQKDTFKRDIKEYLKSKQETKHLTDLTLGNLINFYHSNNLWSEKDASEIRDKMDFIRESRNCVHSFKERYVGNWEELLDSLRFFAQVMLELLGRLPDVDDMLQYEMELKAEIEREYYSNYDYY</sequence>
<name>A0A1V4I4F5_9FIRM</name>
<evidence type="ECO:0000313" key="2">
    <source>
        <dbReference type="Proteomes" id="UP000190140"/>
    </source>
</evidence>
<dbReference type="EMBL" id="MZGW01000012">
    <property type="protein sequence ID" value="OPJ54750.1"/>
    <property type="molecule type" value="Genomic_DNA"/>
</dbReference>
<reference evidence="1 2" key="1">
    <citation type="submission" date="2017-03" db="EMBL/GenBank/DDBJ databases">
        <title>Genome sequence of Clostridium thermoalcaliphilum DSM 7309.</title>
        <authorList>
            <person name="Poehlein A."/>
            <person name="Daniel R."/>
        </authorList>
    </citation>
    <scope>NUCLEOTIDE SEQUENCE [LARGE SCALE GENOMIC DNA]</scope>
    <source>
        <strain evidence="1 2">DSM 7309</strain>
    </source>
</reference>
<keyword evidence="2" id="KW-1185">Reference proteome</keyword>
<dbReference type="STRING" id="29349.CLOTH_19710"/>
<evidence type="ECO:0000313" key="1">
    <source>
        <dbReference type="EMBL" id="OPJ54750.1"/>
    </source>
</evidence>
<dbReference type="Proteomes" id="UP000190140">
    <property type="component" value="Unassembled WGS sequence"/>
</dbReference>
<organism evidence="1 2">
    <name type="scientific">Alkalithermobacter paradoxus</name>
    <dbReference type="NCBI Taxonomy" id="29349"/>
    <lineage>
        <taxon>Bacteria</taxon>
        <taxon>Bacillati</taxon>
        <taxon>Bacillota</taxon>
        <taxon>Clostridia</taxon>
        <taxon>Peptostreptococcales</taxon>
        <taxon>Tepidibacteraceae</taxon>
        <taxon>Alkalithermobacter</taxon>
    </lineage>
</organism>
<proteinExistence type="predicted"/>
<gene>
    <name evidence="1" type="ORF">CLOTH_19710</name>
</gene>